<name>A0A1G6BX34_EUBOX</name>
<dbReference type="Proteomes" id="UP000199228">
    <property type="component" value="Unassembled WGS sequence"/>
</dbReference>
<dbReference type="InterPro" id="IPR003382">
    <property type="entry name" value="Flavoprotein"/>
</dbReference>
<feature type="domain" description="Flavoprotein" evidence="1">
    <location>
        <begin position="5"/>
        <end position="172"/>
    </location>
</feature>
<protein>
    <submittedName>
        <fullName evidence="2">Flavoprotein</fullName>
    </submittedName>
</protein>
<dbReference type="OrthoDB" id="2395518at2"/>
<gene>
    <name evidence="2" type="ORF">SAMN02910417_01870</name>
</gene>
<keyword evidence="3" id="KW-1185">Reference proteome</keyword>
<dbReference type="AlphaFoldDB" id="A0A1G6BX34"/>
<dbReference type="GO" id="GO:0015937">
    <property type="term" value="P:coenzyme A biosynthetic process"/>
    <property type="evidence" value="ECO:0007669"/>
    <property type="project" value="TreeGrafter"/>
</dbReference>
<sequence>MLENKTILLGVCGCTPAGRAVDIATSLRSLGAEVKIIPTKNALNFVTPLMLQRASANPIQIDQFDSPVIWDRTYQSWTLDGDLLLIAPASADMLGKLANGIADDLLSTNVLSFEGPKLIAMNMSPMLYRNAAVQRNVQQLAVDGYYFIDNHDSTNPCRMPSVDDVVNEIVDYFHDRD</sequence>
<dbReference type="EMBL" id="FMXR01000013">
    <property type="protein sequence ID" value="SDB25189.1"/>
    <property type="molecule type" value="Genomic_DNA"/>
</dbReference>
<proteinExistence type="predicted"/>
<dbReference type="GO" id="GO:0071513">
    <property type="term" value="C:phosphopantothenoylcysteine decarboxylase complex"/>
    <property type="evidence" value="ECO:0007669"/>
    <property type="project" value="TreeGrafter"/>
</dbReference>
<dbReference type="InterPro" id="IPR036551">
    <property type="entry name" value="Flavin_trans-like"/>
</dbReference>
<dbReference type="SUPFAM" id="SSF52507">
    <property type="entry name" value="Homo-oligomeric flavin-containing Cys decarboxylases, HFCD"/>
    <property type="match status" value="1"/>
</dbReference>
<dbReference type="PANTHER" id="PTHR14359:SF6">
    <property type="entry name" value="PHOSPHOPANTOTHENOYLCYSTEINE DECARBOXYLASE"/>
    <property type="match status" value="1"/>
</dbReference>
<dbReference type="PANTHER" id="PTHR14359">
    <property type="entry name" value="HOMO-OLIGOMERIC FLAVIN CONTAINING CYS DECARBOXYLASE FAMILY"/>
    <property type="match status" value="1"/>
</dbReference>
<dbReference type="Gene3D" id="3.40.50.1950">
    <property type="entry name" value="Flavin prenyltransferase-like"/>
    <property type="match status" value="1"/>
</dbReference>
<reference evidence="2 3" key="1">
    <citation type="submission" date="2016-10" db="EMBL/GenBank/DDBJ databases">
        <authorList>
            <person name="de Groot N.N."/>
        </authorList>
    </citation>
    <scope>NUCLEOTIDE SEQUENCE [LARGE SCALE GENOMIC DNA]</scope>
    <source>
        <strain evidence="2 3">DSM 3217</strain>
    </source>
</reference>
<evidence type="ECO:0000259" key="1">
    <source>
        <dbReference type="Pfam" id="PF02441"/>
    </source>
</evidence>
<dbReference type="GO" id="GO:0010181">
    <property type="term" value="F:FMN binding"/>
    <property type="evidence" value="ECO:0007669"/>
    <property type="project" value="TreeGrafter"/>
</dbReference>
<dbReference type="STRING" id="1732.SAMN02910417_01870"/>
<dbReference type="RefSeq" id="WP_090174095.1">
    <property type="nucleotide sequence ID" value="NZ_FMXR01000013.1"/>
</dbReference>
<evidence type="ECO:0000313" key="3">
    <source>
        <dbReference type="Proteomes" id="UP000199228"/>
    </source>
</evidence>
<dbReference type="Pfam" id="PF02441">
    <property type="entry name" value="Flavoprotein"/>
    <property type="match status" value="1"/>
</dbReference>
<evidence type="ECO:0000313" key="2">
    <source>
        <dbReference type="EMBL" id="SDB25189.1"/>
    </source>
</evidence>
<accession>A0A1G6BX34</accession>
<dbReference type="GO" id="GO:0004633">
    <property type="term" value="F:phosphopantothenoylcysteine decarboxylase activity"/>
    <property type="evidence" value="ECO:0007669"/>
    <property type="project" value="TreeGrafter"/>
</dbReference>
<organism evidence="2 3">
    <name type="scientific">Eubacterium oxidoreducens</name>
    <dbReference type="NCBI Taxonomy" id="1732"/>
    <lineage>
        <taxon>Bacteria</taxon>
        <taxon>Bacillati</taxon>
        <taxon>Bacillota</taxon>
        <taxon>Clostridia</taxon>
        <taxon>Eubacteriales</taxon>
        <taxon>Eubacteriaceae</taxon>
        <taxon>Eubacterium</taxon>
    </lineage>
</organism>